<dbReference type="Proteomes" id="UP000244956">
    <property type="component" value="Unassembled WGS sequence"/>
</dbReference>
<dbReference type="EMBL" id="QEWP01000002">
    <property type="protein sequence ID" value="PWE00679.1"/>
    <property type="molecule type" value="Genomic_DNA"/>
</dbReference>
<protein>
    <submittedName>
        <fullName evidence="3">D-alanyl-D-alanine carboxypeptidase/D-alanyl-D-alanine-endopeptidase</fullName>
    </submittedName>
</protein>
<evidence type="ECO:0000256" key="1">
    <source>
        <dbReference type="ARBA" id="ARBA00006096"/>
    </source>
</evidence>
<gene>
    <name evidence="3" type="primary">dacB</name>
    <name evidence="3" type="ORF">DDZ16_03540</name>
</gene>
<dbReference type="RefSeq" id="WP_109263051.1">
    <property type="nucleotide sequence ID" value="NZ_QEWP01000002.1"/>
</dbReference>
<keyword evidence="2" id="KW-0378">Hydrolase</keyword>
<keyword evidence="4" id="KW-1185">Reference proteome</keyword>
<dbReference type="PRINTS" id="PR00922">
    <property type="entry name" value="DADACBPTASE3"/>
</dbReference>
<comment type="similarity">
    <text evidence="1">Belongs to the peptidase S13 family.</text>
</comment>
<accession>A0A2U2BC86</accession>
<dbReference type="GO" id="GO:0004185">
    <property type="term" value="F:serine-type carboxypeptidase activity"/>
    <property type="evidence" value="ECO:0007669"/>
    <property type="project" value="InterPro"/>
</dbReference>
<reference evidence="3 4" key="1">
    <citation type="submission" date="2018-05" db="EMBL/GenBank/DDBJ databases">
        <title>Marinilabilia rubrum sp. nov., isolated from saltern sediment.</title>
        <authorList>
            <person name="Zhang R."/>
        </authorList>
    </citation>
    <scope>NUCLEOTIDE SEQUENCE [LARGE SCALE GENOMIC DNA]</scope>
    <source>
        <strain evidence="3 4">WTE16</strain>
    </source>
</reference>
<evidence type="ECO:0000313" key="3">
    <source>
        <dbReference type="EMBL" id="PWE00679.1"/>
    </source>
</evidence>
<organism evidence="3 4">
    <name type="scientific">Marinilabilia rubra</name>
    <dbReference type="NCBI Taxonomy" id="2162893"/>
    <lineage>
        <taxon>Bacteria</taxon>
        <taxon>Pseudomonadati</taxon>
        <taxon>Bacteroidota</taxon>
        <taxon>Bacteroidia</taxon>
        <taxon>Marinilabiliales</taxon>
        <taxon>Marinilabiliaceae</taxon>
        <taxon>Marinilabilia</taxon>
    </lineage>
</organism>
<keyword evidence="3" id="KW-0121">Carboxypeptidase</keyword>
<dbReference type="PANTHER" id="PTHR30023">
    <property type="entry name" value="D-ALANYL-D-ALANINE CARBOXYPEPTIDASE"/>
    <property type="match status" value="1"/>
</dbReference>
<evidence type="ECO:0000313" key="4">
    <source>
        <dbReference type="Proteomes" id="UP000244956"/>
    </source>
</evidence>
<dbReference type="OrthoDB" id="9802627at2"/>
<dbReference type="GO" id="GO:0006508">
    <property type="term" value="P:proteolysis"/>
    <property type="evidence" value="ECO:0007669"/>
    <property type="project" value="InterPro"/>
</dbReference>
<dbReference type="GO" id="GO:0000270">
    <property type="term" value="P:peptidoglycan metabolic process"/>
    <property type="evidence" value="ECO:0007669"/>
    <property type="project" value="TreeGrafter"/>
</dbReference>
<dbReference type="Pfam" id="PF02113">
    <property type="entry name" value="Peptidase_S13"/>
    <property type="match status" value="1"/>
</dbReference>
<dbReference type="NCBIfam" id="TIGR00666">
    <property type="entry name" value="PBP4"/>
    <property type="match status" value="1"/>
</dbReference>
<dbReference type="Gene3D" id="3.50.80.20">
    <property type="entry name" value="D-Ala-D-Ala carboxypeptidase C, peptidase S13"/>
    <property type="match status" value="1"/>
</dbReference>
<dbReference type="InterPro" id="IPR000667">
    <property type="entry name" value="Peptidase_S13"/>
</dbReference>
<proteinExistence type="inferred from homology"/>
<dbReference type="AlphaFoldDB" id="A0A2U2BC86"/>
<sequence length="476" mass="52678">MGWTNKNFWGLCFTFLGMSLSAQELPKTLSEIPPHASYSILVRDLNDKKELISVTPQRTLVSASLMKLVTTATALEVLGHDYQFSTRFWINGPVLNGELNGNLIVEGGGDPTLGSQYFKSQSPEIILSKVLEFLKEQGIERIEGNILVDNSWIKNSRFPSRRLWEDMGNYYGAPPAALTWKDNSFNIGLKSSSQLGQKCDIVEIDPPLKRISITSNVVSASHQNDSAYIYGLPGMRKWEIRGSIPAGINGFIIKGALPYPGMTFASEVAGKVLLQPGIGMQEVTDSGWKSDARLIGEIKSPHLSEIVREINHRSLNLGADHLLLALGKKAGNINLSDWDGGLELIRKYWGKRLTQPYYNNIKDGSGLAPLNTLSSVFLVGMIDYMYNNSPNRDVFKTSLAQSGRSGTLKYVWNDGVLNGKVWGKSGSMQDVMCYSGYVFRQGKSPLAFAIMVNHFGIESREVRKIIEKILEESISG</sequence>
<comment type="caution">
    <text evidence="3">The sequence shown here is derived from an EMBL/GenBank/DDBJ whole genome shotgun (WGS) entry which is preliminary data.</text>
</comment>
<dbReference type="SUPFAM" id="SSF56601">
    <property type="entry name" value="beta-lactamase/transpeptidase-like"/>
    <property type="match status" value="1"/>
</dbReference>
<name>A0A2U2BC86_9BACT</name>
<keyword evidence="3" id="KW-0645">Protease</keyword>
<evidence type="ECO:0000256" key="2">
    <source>
        <dbReference type="ARBA" id="ARBA00022801"/>
    </source>
</evidence>
<dbReference type="PANTHER" id="PTHR30023:SF0">
    <property type="entry name" value="PENICILLIN-SENSITIVE CARBOXYPEPTIDASE A"/>
    <property type="match status" value="1"/>
</dbReference>
<dbReference type="Gene3D" id="3.40.710.10">
    <property type="entry name" value="DD-peptidase/beta-lactamase superfamily"/>
    <property type="match status" value="1"/>
</dbReference>
<dbReference type="InterPro" id="IPR012338">
    <property type="entry name" value="Beta-lactam/transpept-like"/>
</dbReference>